<gene>
    <name evidence="1" type="ORF">QRX60_11580</name>
</gene>
<dbReference type="EMBL" id="CP127295">
    <property type="protein sequence ID" value="WIY04446.1"/>
    <property type="molecule type" value="Genomic_DNA"/>
</dbReference>
<organism evidence="1 2">
    <name type="scientific">Amycolatopsis mongoliensis</name>
    <dbReference type="NCBI Taxonomy" id="715475"/>
    <lineage>
        <taxon>Bacteria</taxon>
        <taxon>Bacillati</taxon>
        <taxon>Actinomycetota</taxon>
        <taxon>Actinomycetes</taxon>
        <taxon>Pseudonocardiales</taxon>
        <taxon>Pseudonocardiaceae</taxon>
        <taxon>Amycolatopsis</taxon>
    </lineage>
</organism>
<protein>
    <submittedName>
        <fullName evidence="1">Uncharacterized protein</fullName>
    </submittedName>
</protein>
<proteinExistence type="predicted"/>
<reference evidence="1 2" key="1">
    <citation type="submission" date="2023-06" db="EMBL/GenBank/DDBJ databases">
        <authorList>
            <person name="Oyuntsetseg B."/>
            <person name="Kim S.B."/>
        </authorList>
    </citation>
    <scope>NUCLEOTIDE SEQUENCE [LARGE SCALE GENOMIC DNA]</scope>
    <source>
        <strain evidence="1 2">4-36</strain>
    </source>
</reference>
<dbReference type="InterPro" id="IPR027417">
    <property type="entry name" value="P-loop_NTPase"/>
</dbReference>
<evidence type="ECO:0000313" key="1">
    <source>
        <dbReference type="EMBL" id="WIY04446.1"/>
    </source>
</evidence>
<dbReference type="Proteomes" id="UP001239397">
    <property type="component" value="Chromosome"/>
</dbReference>
<dbReference type="Gene3D" id="3.40.50.300">
    <property type="entry name" value="P-loop containing nucleotide triphosphate hydrolases"/>
    <property type="match status" value="1"/>
</dbReference>
<dbReference type="SUPFAM" id="SSF52540">
    <property type="entry name" value="P-loop containing nucleoside triphosphate hydrolases"/>
    <property type="match status" value="1"/>
</dbReference>
<dbReference type="RefSeq" id="WP_286000772.1">
    <property type="nucleotide sequence ID" value="NZ_CP127295.1"/>
</dbReference>
<keyword evidence="2" id="KW-1185">Reference proteome</keyword>
<dbReference type="KEGG" id="amog:QRX60_11580"/>
<accession>A0A9Y2JVJ2</accession>
<evidence type="ECO:0000313" key="2">
    <source>
        <dbReference type="Proteomes" id="UP001239397"/>
    </source>
</evidence>
<name>A0A9Y2JVJ2_9PSEU</name>
<dbReference type="AlphaFoldDB" id="A0A9Y2JVJ2"/>
<sequence length="208" mass="23694">MWDPTGTLGRALWIGGGQWAGKSTVARLLAVRHGLTAYHYDYHDARGHFDRRLARGAPVERDPEKNWVRRTPEKMAADAREIFALRFEWTLDDLRALDSPRPLIAEGWGLRPEFVVPLLDSPRRMIVMVPSEEFRLHQAATLPRAGSVSREVSDPDRAQRNRIARDRLLAQDAVAQARELGVRVLEVDGSRKTEEVADQVADHFRPYL</sequence>